<evidence type="ECO:0000256" key="1">
    <source>
        <dbReference type="SAM" id="SignalP"/>
    </source>
</evidence>
<proteinExistence type="predicted"/>
<sequence>MLPASSRQFSSTRSILLILLVLLTHPINVFREYNLNLHIYAAFNLKARIQQKNFPANERNKTRLIQLQTQKVAAEGIETRVTTGDADIYIVRCALEKAISHTIVAITWQDVNLVVLLIALAPTETNIYFMKPGKRKVEAKLFSTRKLQKELSFPPSHPPSPCIQWLRHNISYL</sequence>
<dbReference type="AlphaFoldDB" id="A0A4Y2MMA5"/>
<feature type="signal peptide" evidence="1">
    <location>
        <begin position="1"/>
        <end position="31"/>
    </location>
</feature>
<accession>A0A4Y2MMA5</accession>
<dbReference type="EMBL" id="BGPR01007429">
    <property type="protein sequence ID" value="GBN26776.1"/>
    <property type="molecule type" value="Genomic_DNA"/>
</dbReference>
<protein>
    <submittedName>
        <fullName evidence="2">Uncharacterized protein</fullName>
    </submittedName>
</protein>
<comment type="caution">
    <text evidence="2">The sequence shown here is derived from an EMBL/GenBank/DDBJ whole genome shotgun (WGS) entry which is preliminary data.</text>
</comment>
<gene>
    <name evidence="2" type="ORF">AVEN_270266_1</name>
</gene>
<name>A0A4Y2MMA5_ARAVE</name>
<feature type="chain" id="PRO_5021213111" evidence="1">
    <location>
        <begin position="32"/>
        <end position="173"/>
    </location>
</feature>
<keyword evidence="3" id="KW-1185">Reference proteome</keyword>
<keyword evidence="1" id="KW-0732">Signal</keyword>
<evidence type="ECO:0000313" key="2">
    <source>
        <dbReference type="EMBL" id="GBN26776.1"/>
    </source>
</evidence>
<reference evidence="2 3" key="1">
    <citation type="journal article" date="2019" name="Sci. Rep.">
        <title>Orb-weaving spider Araneus ventricosus genome elucidates the spidroin gene catalogue.</title>
        <authorList>
            <person name="Kono N."/>
            <person name="Nakamura H."/>
            <person name="Ohtoshi R."/>
            <person name="Moran D.A.P."/>
            <person name="Shinohara A."/>
            <person name="Yoshida Y."/>
            <person name="Fujiwara M."/>
            <person name="Mori M."/>
            <person name="Tomita M."/>
            <person name="Arakawa K."/>
        </authorList>
    </citation>
    <scope>NUCLEOTIDE SEQUENCE [LARGE SCALE GENOMIC DNA]</scope>
</reference>
<organism evidence="2 3">
    <name type="scientific">Araneus ventricosus</name>
    <name type="common">Orbweaver spider</name>
    <name type="synonym">Epeira ventricosa</name>
    <dbReference type="NCBI Taxonomy" id="182803"/>
    <lineage>
        <taxon>Eukaryota</taxon>
        <taxon>Metazoa</taxon>
        <taxon>Ecdysozoa</taxon>
        <taxon>Arthropoda</taxon>
        <taxon>Chelicerata</taxon>
        <taxon>Arachnida</taxon>
        <taxon>Araneae</taxon>
        <taxon>Araneomorphae</taxon>
        <taxon>Entelegynae</taxon>
        <taxon>Araneoidea</taxon>
        <taxon>Araneidae</taxon>
        <taxon>Araneus</taxon>
    </lineage>
</organism>
<dbReference type="Proteomes" id="UP000499080">
    <property type="component" value="Unassembled WGS sequence"/>
</dbReference>
<evidence type="ECO:0000313" key="3">
    <source>
        <dbReference type="Proteomes" id="UP000499080"/>
    </source>
</evidence>